<evidence type="ECO:0000313" key="1">
    <source>
        <dbReference type="EMBL" id="ASM71608.1"/>
    </source>
</evidence>
<dbReference type="PROSITE" id="PS51257">
    <property type="entry name" value="PROKAR_LIPOPROTEIN"/>
    <property type="match status" value="1"/>
</dbReference>
<dbReference type="SUPFAM" id="SSF56925">
    <property type="entry name" value="OMPA-like"/>
    <property type="match status" value="1"/>
</dbReference>
<dbReference type="AlphaFoldDB" id="A0A221JXZ9"/>
<dbReference type="OrthoDB" id="7851370at2"/>
<dbReference type="EMBL" id="CP022415">
    <property type="protein sequence ID" value="ASM71608.1"/>
    <property type="molecule type" value="Genomic_DNA"/>
</dbReference>
<gene>
    <name evidence="1" type="ORF">SULPSESMR1_00777</name>
</gene>
<organism evidence="1 2">
    <name type="scientific">Pseudosulfitobacter pseudonitzschiae</name>
    <dbReference type="NCBI Taxonomy" id="1402135"/>
    <lineage>
        <taxon>Bacteria</taxon>
        <taxon>Pseudomonadati</taxon>
        <taxon>Pseudomonadota</taxon>
        <taxon>Alphaproteobacteria</taxon>
        <taxon>Rhodobacterales</taxon>
        <taxon>Roseobacteraceae</taxon>
        <taxon>Pseudosulfitobacter</taxon>
    </lineage>
</organism>
<sequence>MTRLLSGIAVLALVAACGDGNPFSGTPTDTDGDTTSGAIPETLASDLDSFSYNPTTGTLTVTGVGLDEDALESVYRRAPGLDVPGYVAFTAQDDPLDQHATAYVHDINGTRAGIVVTGGQFGTYNGGGAYARDGAYSPHVVTPDSGEVTYAGDYVGLTNLPSDRTDIAVVPPGTDDALIPAQSAKVTGKIFFNVDFSDNTLKGAIYDRELDLDDSLLPPGDTVLEVADIEFDPTTIDSDGTYFGDVRMRDGTTDIGDYGGIFGGVESEAMAGVVFMEDHLVTSTTAENEYGVWVLGKCGGPEATAAICADVDG</sequence>
<protein>
    <recommendedName>
        <fullName evidence="3">Thymidylate synthase</fullName>
    </recommendedName>
</protein>
<dbReference type="InterPro" id="IPR011250">
    <property type="entry name" value="OMP/PagP_B-barrel"/>
</dbReference>
<reference evidence="1 2" key="1">
    <citation type="submission" date="2017-07" db="EMBL/GenBank/DDBJ databases">
        <title>Genome Sequence of Sulfitobacter pseudonitzschiae Strain SMR1 Isolated from a culture of the Diatom Skeletonema marinoi.</title>
        <authorList>
            <person name="Topel M."/>
            <person name="Pinder M.I.M."/>
            <person name="Johansson O.N."/>
            <person name="Kourtchenko O."/>
            <person name="Godhe A."/>
            <person name="Clarke A.K."/>
        </authorList>
    </citation>
    <scope>NUCLEOTIDE SEQUENCE [LARGE SCALE GENOMIC DNA]</scope>
    <source>
        <strain evidence="1 2">SMR1</strain>
    </source>
</reference>
<evidence type="ECO:0000313" key="2">
    <source>
        <dbReference type="Proteomes" id="UP000199754"/>
    </source>
</evidence>
<dbReference type="Gene3D" id="2.40.160.90">
    <property type="match status" value="1"/>
</dbReference>
<dbReference type="KEGG" id="spse:SULPSESMR1_00777"/>
<dbReference type="RefSeq" id="WP_089419632.1">
    <property type="nucleotide sequence ID" value="NZ_CP022415.1"/>
</dbReference>
<proteinExistence type="predicted"/>
<evidence type="ECO:0008006" key="3">
    <source>
        <dbReference type="Google" id="ProtNLM"/>
    </source>
</evidence>
<dbReference type="Proteomes" id="UP000199754">
    <property type="component" value="Chromosome"/>
</dbReference>
<keyword evidence="2" id="KW-1185">Reference proteome</keyword>
<accession>A0A221JXZ9</accession>
<name>A0A221JXZ9_9RHOB</name>